<evidence type="ECO:0000313" key="4">
    <source>
        <dbReference type="Proteomes" id="UP000025229"/>
    </source>
</evidence>
<dbReference type="RefSeq" id="WP_038679988.1">
    <property type="nucleotide sequence ID" value="NZ_CP007514.1"/>
</dbReference>
<dbReference type="AlphaFoldDB" id="A0A023X016"/>
<dbReference type="STRING" id="42256.RradSPS_0116"/>
<proteinExistence type="predicted"/>
<keyword evidence="1" id="KW-0472">Membrane</keyword>
<reference evidence="3" key="2">
    <citation type="submission" date="2023-11" db="EMBL/GenBank/DDBJ databases">
        <title>MicrobeMod: A computational toolkit for identifying prokaryotic methylation and restriction-modification with nanopore sequencing.</title>
        <authorList>
            <person name="Crits-Christoph A."/>
            <person name="Kang S.C."/>
            <person name="Lee H."/>
            <person name="Ostrov N."/>
        </authorList>
    </citation>
    <scope>NUCLEOTIDE SEQUENCE</scope>
    <source>
        <strain evidence="3">ATCC 51242</strain>
    </source>
</reference>
<dbReference type="HOGENOM" id="CLU_1015203_0_0_11"/>
<name>A0A023X016_RUBRA</name>
<accession>A0A023X016</accession>
<organism evidence="2 4">
    <name type="scientific">Rubrobacter radiotolerans</name>
    <name type="common">Arthrobacter radiotolerans</name>
    <dbReference type="NCBI Taxonomy" id="42256"/>
    <lineage>
        <taxon>Bacteria</taxon>
        <taxon>Bacillati</taxon>
        <taxon>Actinomycetota</taxon>
        <taxon>Rubrobacteria</taxon>
        <taxon>Rubrobacterales</taxon>
        <taxon>Rubrobacteraceae</taxon>
        <taxon>Rubrobacter</taxon>
    </lineage>
</organism>
<feature type="transmembrane region" description="Helical" evidence="1">
    <location>
        <begin position="32"/>
        <end position="54"/>
    </location>
</feature>
<protein>
    <submittedName>
        <fullName evidence="2">Uncharacterized protein</fullName>
    </submittedName>
</protein>
<keyword evidence="1" id="KW-0812">Transmembrane</keyword>
<gene>
    <name evidence="2" type="ORF">RradSPS_0116</name>
    <name evidence="3" type="ORF">SIL72_02090</name>
</gene>
<dbReference type="Proteomes" id="UP001281130">
    <property type="component" value="Unassembled WGS sequence"/>
</dbReference>
<evidence type="ECO:0000313" key="3">
    <source>
        <dbReference type="EMBL" id="MDX5892810.1"/>
    </source>
</evidence>
<evidence type="ECO:0000256" key="1">
    <source>
        <dbReference type="SAM" id="Phobius"/>
    </source>
</evidence>
<evidence type="ECO:0000313" key="2">
    <source>
        <dbReference type="EMBL" id="AHY45399.1"/>
    </source>
</evidence>
<feature type="transmembrane region" description="Helical" evidence="1">
    <location>
        <begin position="74"/>
        <end position="94"/>
    </location>
</feature>
<reference evidence="2 4" key="1">
    <citation type="submission" date="2014-03" db="EMBL/GenBank/DDBJ databases">
        <title>Complete genome sequence of the Radio-Resistant Rubrobacter radiotolerans RSPS-4.</title>
        <authorList>
            <person name="Egas C.C."/>
            <person name="Barroso C.C."/>
            <person name="Froufe H.J.C."/>
            <person name="Pacheco J.J."/>
            <person name="Albuquerque L.L."/>
            <person name="da Costa M.M.S."/>
        </authorList>
    </citation>
    <scope>NUCLEOTIDE SEQUENCE [LARGE SCALE GENOMIC DNA]</scope>
    <source>
        <strain evidence="2 4">RSPS-4</strain>
    </source>
</reference>
<dbReference type="KEGG" id="rrd:RradSPS_0116"/>
<dbReference type="EMBL" id="JAWXXX010000001">
    <property type="protein sequence ID" value="MDX5892810.1"/>
    <property type="molecule type" value="Genomic_DNA"/>
</dbReference>
<sequence length="274" mass="31563">MEGLRRKTYEIDEQRAAWEGLASSCASLPRRLGAFAVLGFFLFTALTTAVVLFYNVFGERVIEGQGVHAPASAFYATLATSAAVVLFGFGLWLVRSLGTYRAFARVLRDGGHDPYRPTRDGLAPYSDEQLLALRVRYERMVEGKKKNLFERLYGFRSDDSFSLGPLSALPGTFEMDTLRVEWETNLILSRQEDIPEVSWWTEGRMELLPRKLDEHLRLAFTLAFTEESVRMLKRRYGYRTDRWHATVPEGKLWDAVRDHEQARRTRATLQRRRG</sequence>
<dbReference type="OrthoDB" id="5242266at2"/>
<keyword evidence="4" id="KW-1185">Reference proteome</keyword>
<keyword evidence="1" id="KW-1133">Transmembrane helix</keyword>
<dbReference type="Proteomes" id="UP000025229">
    <property type="component" value="Chromosome"/>
</dbReference>
<dbReference type="EMBL" id="CP007514">
    <property type="protein sequence ID" value="AHY45399.1"/>
    <property type="molecule type" value="Genomic_DNA"/>
</dbReference>